<name>A0A1Y0IJE1_9GAMM</name>
<feature type="transmembrane region" description="Helical" evidence="5">
    <location>
        <begin position="414"/>
        <end position="432"/>
    </location>
</feature>
<dbReference type="PANTHER" id="PTHR37422">
    <property type="entry name" value="TEICHURONIC ACID BIOSYNTHESIS PROTEIN TUAE"/>
    <property type="match status" value="1"/>
</dbReference>
<dbReference type="Pfam" id="PF04932">
    <property type="entry name" value="Wzy_C"/>
    <property type="match status" value="1"/>
</dbReference>
<evidence type="ECO:0000313" key="7">
    <source>
        <dbReference type="EMBL" id="ARU59504.1"/>
    </source>
</evidence>
<dbReference type="OrthoDB" id="104748at2"/>
<feature type="transmembrane region" description="Helical" evidence="5">
    <location>
        <begin position="68"/>
        <end position="90"/>
    </location>
</feature>
<keyword evidence="8" id="KW-1185">Reference proteome</keyword>
<organism evidence="7 8">
    <name type="scientific">Oleiphilus messinensis</name>
    <dbReference type="NCBI Taxonomy" id="141451"/>
    <lineage>
        <taxon>Bacteria</taxon>
        <taxon>Pseudomonadati</taxon>
        <taxon>Pseudomonadota</taxon>
        <taxon>Gammaproteobacteria</taxon>
        <taxon>Oceanospirillales</taxon>
        <taxon>Oleiphilaceae</taxon>
        <taxon>Oleiphilus</taxon>
    </lineage>
</organism>
<dbReference type="AlphaFoldDB" id="A0A1Y0IJE1"/>
<dbReference type="KEGG" id="ome:OLMES_5524"/>
<feature type="transmembrane region" description="Helical" evidence="5">
    <location>
        <begin position="213"/>
        <end position="230"/>
    </location>
</feature>
<sequence length="452" mass="50805">MPDTYLVGRTTPSMRSVPNLTLFLLYILYLVPTAVPWDVLPSGAASGAKIVTLCFALLLVPPIKNQTVIPLLFVLLISIFYIWLLVGHFYTPSELYSTFKSLMFGVQILIPIWVLCYLGMSLERLYILVFAIAIGLFFSVCNFAIFGEFVNSAMRVRTDSSGVRAIAQVMGIGFCIILCRMFYERSSILLQWLLFVTLMILLSVIVMTGTKSAVVGCVLTLFTLILFRFFSGKFFRTVLVVFSVSMFTFAILNSVLDFRELSSIKRIKGMIYVATQTGSFDPVRQESFQLAYEAFQSAPLIGIGTGGFASLDHHFQEENRVYPHNIFLEAMSENGIVGALLLSIILISGVVFAVHWVWFLSKRHQDLLNVKGQRFLQRLLVGDLSVFPAAFAVAYCFMLLNALAAGDYISNNRLFLMAFLVSLIGSETYRSLPTQYNIRQFRNSVRNSIKNN</sequence>
<evidence type="ECO:0000313" key="8">
    <source>
        <dbReference type="Proteomes" id="UP000196027"/>
    </source>
</evidence>
<dbReference type="EMBL" id="CP021425">
    <property type="protein sequence ID" value="ARU59504.1"/>
    <property type="molecule type" value="Genomic_DNA"/>
</dbReference>
<keyword evidence="4 5" id="KW-0472">Membrane</keyword>
<feature type="transmembrane region" description="Helical" evidence="5">
    <location>
        <begin position="125"/>
        <end position="145"/>
    </location>
</feature>
<feature type="domain" description="O-antigen ligase-related" evidence="6">
    <location>
        <begin position="197"/>
        <end position="342"/>
    </location>
</feature>
<feature type="transmembrane region" description="Helical" evidence="5">
    <location>
        <begin position="190"/>
        <end position="207"/>
    </location>
</feature>
<dbReference type="GO" id="GO:0016020">
    <property type="term" value="C:membrane"/>
    <property type="evidence" value="ECO:0007669"/>
    <property type="project" value="UniProtKB-SubCell"/>
</dbReference>
<protein>
    <recommendedName>
        <fullName evidence="6">O-antigen ligase-related domain-containing protein</fullName>
    </recommendedName>
</protein>
<evidence type="ECO:0000256" key="3">
    <source>
        <dbReference type="ARBA" id="ARBA00022989"/>
    </source>
</evidence>
<keyword evidence="2 5" id="KW-0812">Transmembrane</keyword>
<evidence type="ECO:0000256" key="4">
    <source>
        <dbReference type="ARBA" id="ARBA00023136"/>
    </source>
</evidence>
<evidence type="ECO:0000256" key="1">
    <source>
        <dbReference type="ARBA" id="ARBA00004141"/>
    </source>
</evidence>
<feature type="transmembrane region" description="Helical" evidence="5">
    <location>
        <begin position="20"/>
        <end position="37"/>
    </location>
</feature>
<feature type="transmembrane region" description="Helical" evidence="5">
    <location>
        <begin position="102"/>
        <end position="118"/>
    </location>
</feature>
<dbReference type="InterPro" id="IPR007016">
    <property type="entry name" value="O-antigen_ligase-rel_domated"/>
</dbReference>
<comment type="subcellular location">
    <subcellularLocation>
        <location evidence="1">Membrane</location>
        <topology evidence="1">Multi-pass membrane protein</topology>
    </subcellularLocation>
</comment>
<dbReference type="PANTHER" id="PTHR37422:SF13">
    <property type="entry name" value="LIPOPOLYSACCHARIDE BIOSYNTHESIS PROTEIN PA4999-RELATED"/>
    <property type="match status" value="1"/>
</dbReference>
<feature type="transmembrane region" description="Helical" evidence="5">
    <location>
        <begin position="237"/>
        <end position="256"/>
    </location>
</feature>
<feature type="transmembrane region" description="Helical" evidence="5">
    <location>
        <begin position="43"/>
        <end position="61"/>
    </location>
</feature>
<evidence type="ECO:0000256" key="2">
    <source>
        <dbReference type="ARBA" id="ARBA00022692"/>
    </source>
</evidence>
<gene>
    <name evidence="7" type="ORF">OLMES_5524</name>
</gene>
<dbReference type="Proteomes" id="UP000196027">
    <property type="component" value="Chromosome"/>
</dbReference>
<proteinExistence type="predicted"/>
<feature type="transmembrane region" description="Helical" evidence="5">
    <location>
        <begin position="380"/>
        <end position="402"/>
    </location>
</feature>
<evidence type="ECO:0000256" key="5">
    <source>
        <dbReference type="SAM" id="Phobius"/>
    </source>
</evidence>
<reference evidence="7 8" key="1">
    <citation type="submission" date="2017-05" db="EMBL/GenBank/DDBJ databases">
        <title>Genomic insights into alkan degradation activity of Oleiphilus messinensis.</title>
        <authorList>
            <person name="Kozyavkin S.A."/>
            <person name="Slesarev A.I."/>
            <person name="Golyshin P.N."/>
            <person name="Korzhenkov A."/>
            <person name="Golyshina O.N."/>
            <person name="Toshchakov S.V."/>
        </authorList>
    </citation>
    <scope>NUCLEOTIDE SEQUENCE [LARGE SCALE GENOMIC DNA]</scope>
    <source>
        <strain evidence="7 8">ME102</strain>
    </source>
</reference>
<feature type="transmembrane region" description="Helical" evidence="5">
    <location>
        <begin position="165"/>
        <end position="183"/>
    </location>
</feature>
<dbReference type="InterPro" id="IPR051533">
    <property type="entry name" value="WaaL-like"/>
</dbReference>
<evidence type="ECO:0000259" key="6">
    <source>
        <dbReference type="Pfam" id="PF04932"/>
    </source>
</evidence>
<accession>A0A1Y0IJE1</accession>
<feature type="transmembrane region" description="Helical" evidence="5">
    <location>
        <begin position="336"/>
        <end position="359"/>
    </location>
</feature>
<dbReference type="RefSeq" id="WP_087464170.1">
    <property type="nucleotide sequence ID" value="NZ_CP021425.1"/>
</dbReference>
<keyword evidence="3 5" id="KW-1133">Transmembrane helix</keyword>